<evidence type="ECO:0000313" key="2">
    <source>
        <dbReference type="EMBL" id="HGU40500.1"/>
    </source>
</evidence>
<protein>
    <submittedName>
        <fullName evidence="2">Polysaccharide pyruvyl transferase</fullName>
    </submittedName>
</protein>
<dbReference type="PANTHER" id="PTHR36836">
    <property type="entry name" value="COLANIC ACID BIOSYNTHESIS PROTEIN WCAK"/>
    <property type="match status" value="1"/>
</dbReference>
<accession>A0A7C4RW09</accession>
<name>A0A7C4RW09_9BACT</name>
<sequence>MKVLLLGYYGYGNFGDELMRLALEDFFQKFEIQYVTALPKRQSNDTISRFNLFQIMGALYECDMLIYGGGGLLQDVTSLRSFLYYASVIELANMMRKPVVLFGNSLGPTKRWISRFILRQLVKKPDVYLFVRDVVSFRYAKRLNGNTILSADPSVRILRKFEVVPEKRYDLVIVPRNSERIHEYTIFGRKFNKVLVCPSQDTDIHVAKTIATNIGADLFEETHDVAESLKKILSGEFIISERFHPAVVASYFGVPFVSLENSKAQRFFRKYTKRRDFFAREVWEVEERIERIKREPLYLRDVMDKEADESFKQLYRLMLRLKK</sequence>
<dbReference type="InterPro" id="IPR007345">
    <property type="entry name" value="Polysacch_pyruvyl_Trfase"/>
</dbReference>
<gene>
    <name evidence="2" type="ORF">ENT77_04790</name>
</gene>
<dbReference type="EMBL" id="DSZY01000022">
    <property type="protein sequence ID" value="HGU40500.1"/>
    <property type="molecule type" value="Genomic_DNA"/>
</dbReference>
<dbReference type="Pfam" id="PF04230">
    <property type="entry name" value="PS_pyruv_trans"/>
    <property type="match status" value="1"/>
</dbReference>
<proteinExistence type="predicted"/>
<reference evidence="2" key="1">
    <citation type="journal article" date="2020" name="mSystems">
        <title>Genome- and Community-Level Interaction Insights into Carbon Utilization and Element Cycling Functions of Hydrothermarchaeota in Hydrothermal Sediment.</title>
        <authorList>
            <person name="Zhou Z."/>
            <person name="Liu Y."/>
            <person name="Xu W."/>
            <person name="Pan J."/>
            <person name="Luo Z.H."/>
            <person name="Li M."/>
        </authorList>
    </citation>
    <scope>NUCLEOTIDE SEQUENCE [LARGE SCALE GENOMIC DNA]</scope>
    <source>
        <strain evidence="2">SpSt-609</strain>
    </source>
</reference>
<dbReference type="AlphaFoldDB" id="A0A7C4RW09"/>
<dbReference type="PANTHER" id="PTHR36836:SF1">
    <property type="entry name" value="COLANIC ACID BIOSYNTHESIS PROTEIN WCAK"/>
    <property type="match status" value="1"/>
</dbReference>
<feature type="domain" description="Polysaccharide pyruvyl transferase" evidence="1">
    <location>
        <begin position="13"/>
        <end position="262"/>
    </location>
</feature>
<keyword evidence="2" id="KW-0808">Transferase</keyword>
<comment type="caution">
    <text evidence="2">The sequence shown here is derived from an EMBL/GenBank/DDBJ whole genome shotgun (WGS) entry which is preliminary data.</text>
</comment>
<organism evidence="2">
    <name type="scientific">Fervidobacterium thailandense</name>
    <dbReference type="NCBI Taxonomy" id="1008305"/>
    <lineage>
        <taxon>Bacteria</taxon>
        <taxon>Thermotogati</taxon>
        <taxon>Thermotogota</taxon>
        <taxon>Thermotogae</taxon>
        <taxon>Thermotogales</taxon>
        <taxon>Fervidobacteriaceae</taxon>
        <taxon>Fervidobacterium</taxon>
    </lineage>
</organism>
<dbReference type="GO" id="GO:0016740">
    <property type="term" value="F:transferase activity"/>
    <property type="evidence" value="ECO:0007669"/>
    <property type="project" value="UniProtKB-KW"/>
</dbReference>
<evidence type="ECO:0000259" key="1">
    <source>
        <dbReference type="Pfam" id="PF04230"/>
    </source>
</evidence>